<dbReference type="Proteomes" id="UP000050761">
    <property type="component" value="Unassembled WGS sequence"/>
</dbReference>
<accession>A0A3P8FBX5</accession>
<dbReference type="InterPro" id="IPR027417">
    <property type="entry name" value="P-loop_NTPase"/>
</dbReference>
<organism evidence="2 3">
    <name type="scientific">Heligmosomoides polygyrus</name>
    <name type="common">Parasitic roundworm</name>
    <dbReference type="NCBI Taxonomy" id="6339"/>
    <lineage>
        <taxon>Eukaryota</taxon>
        <taxon>Metazoa</taxon>
        <taxon>Ecdysozoa</taxon>
        <taxon>Nematoda</taxon>
        <taxon>Chromadorea</taxon>
        <taxon>Rhabditida</taxon>
        <taxon>Rhabditina</taxon>
        <taxon>Rhabditomorpha</taxon>
        <taxon>Strongyloidea</taxon>
        <taxon>Heligmosomidae</taxon>
        <taxon>Heligmosomoides</taxon>
    </lineage>
</organism>
<reference evidence="1 2" key="1">
    <citation type="submission" date="2018-11" db="EMBL/GenBank/DDBJ databases">
        <authorList>
            <consortium name="Pathogen Informatics"/>
        </authorList>
    </citation>
    <scope>NUCLEOTIDE SEQUENCE [LARGE SCALE GENOMIC DNA]</scope>
</reference>
<name>A0A183GXG1_HELPZ</name>
<dbReference type="EMBL" id="UZAH01043486">
    <property type="protein sequence ID" value="VDP63300.1"/>
    <property type="molecule type" value="Genomic_DNA"/>
</dbReference>
<accession>A0A183GXG1</accession>
<proteinExistence type="predicted"/>
<dbReference type="SUPFAM" id="SSF52540">
    <property type="entry name" value="P-loop containing nucleoside triphosphate hydrolases"/>
    <property type="match status" value="1"/>
</dbReference>
<evidence type="ECO:0000313" key="3">
    <source>
        <dbReference type="WBParaSite" id="HPBE_0002738101-mRNA-1"/>
    </source>
</evidence>
<evidence type="ECO:0000313" key="1">
    <source>
        <dbReference type="EMBL" id="VDP63300.1"/>
    </source>
</evidence>
<protein>
    <submittedName>
        <fullName evidence="3">Secreted protein</fullName>
    </submittedName>
</protein>
<dbReference type="WBParaSite" id="HPBE_0002738101-mRNA-1">
    <property type="protein sequence ID" value="HPBE_0002738101-mRNA-1"/>
    <property type="gene ID" value="HPBE_0002738101"/>
</dbReference>
<dbReference type="OrthoDB" id="5864494at2759"/>
<reference evidence="3" key="2">
    <citation type="submission" date="2019-09" db="UniProtKB">
        <authorList>
            <consortium name="WormBaseParasite"/>
        </authorList>
    </citation>
    <scope>IDENTIFICATION</scope>
</reference>
<gene>
    <name evidence="1" type="ORF">HPBE_LOCUS27380</name>
</gene>
<keyword evidence="2" id="KW-1185">Reference proteome</keyword>
<evidence type="ECO:0000313" key="2">
    <source>
        <dbReference type="Proteomes" id="UP000050761"/>
    </source>
</evidence>
<dbReference type="AlphaFoldDB" id="A0A183GXG1"/>
<sequence>MFKVRTPAIICLTTSPLLNATDSGGIFNGLLSKFTTIIGNEASQIPEPAMVAIATRVPDACHVYTGDVHQLESHIRCSRTSTPAKFGALGVMDLLVQRRIPMAPLTTTFRPHPELNAMPNRLFNNNTLISGTTAANRRLFLNNTRCRNRKLPFLFVKVTGYSQRTAGPTPALRRPKHAATPFAFCSVPRSGQNR</sequence>